<accession>A0A2P5F7A9</accession>
<comment type="caution">
    <text evidence="2">The sequence shown here is derived from an EMBL/GenBank/DDBJ whole genome shotgun (WGS) entry which is preliminary data.</text>
</comment>
<dbReference type="OrthoDB" id="10332323at2759"/>
<feature type="transmembrane region" description="Helical" evidence="1">
    <location>
        <begin position="83"/>
        <end position="102"/>
    </location>
</feature>
<keyword evidence="1" id="KW-0812">Transmembrane</keyword>
<protein>
    <submittedName>
        <fullName evidence="2">Uncharacterized protein</fullName>
    </submittedName>
</protein>
<dbReference type="AlphaFoldDB" id="A0A2P5F7A9"/>
<feature type="transmembrane region" description="Helical" evidence="1">
    <location>
        <begin position="20"/>
        <end position="38"/>
    </location>
</feature>
<dbReference type="Proteomes" id="UP000237000">
    <property type="component" value="Unassembled WGS sequence"/>
</dbReference>
<reference evidence="3" key="1">
    <citation type="submission" date="2016-06" db="EMBL/GenBank/DDBJ databases">
        <title>Parallel loss of symbiosis genes in relatives of nitrogen-fixing non-legume Parasponia.</title>
        <authorList>
            <person name="Van Velzen R."/>
            <person name="Holmer R."/>
            <person name="Bu F."/>
            <person name="Rutten L."/>
            <person name="Van Zeijl A."/>
            <person name="Liu W."/>
            <person name="Santuari L."/>
            <person name="Cao Q."/>
            <person name="Sharma T."/>
            <person name="Shen D."/>
            <person name="Roswanjaya Y."/>
            <person name="Wardhani T."/>
            <person name="Kalhor M.S."/>
            <person name="Jansen J."/>
            <person name="Van den Hoogen J."/>
            <person name="Gungor B."/>
            <person name="Hartog M."/>
            <person name="Hontelez J."/>
            <person name="Verver J."/>
            <person name="Yang W.-C."/>
            <person name="Schijlen E."/>
            <person name="Repin R."/>
            <person name="Schilthuizen M."/>
            <person name="Schranz E."/>
            <person name="Heidstra R."/>
            <person name="Miyata K."/>
            <person name="Fedorova E."/>
            <person name="Kohlen W."/>
            <person name="Bisseling T."/>
            <person name="Smit S."/>
            <person name="Geurts R."/>
        </authorList>
    </citation>
    <scope>NUCLEOTIDE SEQUENCE [LARGE SCALE GENOMIC DNA]</scope>
    <source>
        <strain evidence="3">cv. RG33-2</strain>
    </source>
</reference>
<evidence type="ECO:0000313" key="3">
    <source>
        <dbReference type="Proteomes" id="UP000237000"/>
    </source>
</evidence>
<organism evidence="2 3">
    <name type="scientific">Trema orientale</name>
    <name type="common">Charcoal tree</name>
    <name type="synonym">Celtis orientalis</name>
    <dbReference type="NCBI Taxonomy" id="63057"/>
    <lineage>
        <taxon>Eukaryota</taxon>
        <taxon>Viridiplantae</taxon>
        <taxon>Streptophyta</taxon>
        <taxon>Embryophyta</taxon>
        <taxon>Tracheophyta</taxon>
        <taxon>Spermatophyta</taxon>
        <taxon>Magnoliopsida</taxon>
        <taxon>eudicotyledons</taxon>
        <taxon>Gunneridae</taxon>
        <taxon>Pentapetalae</taxon>
        <taxon>rosids</taxon>
        <taxon>fabids</taxon>
        <taxon>Rosales</taxon>
        <taxon>Cannabaceae</taxon>
        <taxon>Trema</taxon>
    </lineage>
</organism>
<dbReference type="InParanoid" id="A0A2P5F7A9"/>
<gene>
    <name evidence="2" type="ORF">TorRG33x02_106510</name>
</gene>
<evidence type="ECO:0000313" key="2">
    <source>
        <dbReference type="EMBL" id="PON93667.1"/>
    </source>
</evidence>
<dbReference type="EMBL" id="JXTC01000057">
    <property type="protein sequence ID" value="PON93667.1"/>
    <property type="molecule type" value="Genomic_DNA"/>
</dbReference>
<evidence type="ECO:0000256" key="1">
    <source>
        <dbReference type="SAM" id="Phobius"/>
    </source>
</evidence>
<keyword evidence="1" id="KW-0472">Membrane</keyword>
<feature type="transmembrane region" description="Helical" evidence="1">
    <location>
        <begin position="50"/>
        <end position="71"/>
    </location>
</feature>
<sequence>MINWLLHVLFSPRDHVTRNFIFFILVVVDFGVSGSKASKTKGDKIGFFDFVLIIITIMSGIISGFLCSFLLNNVVELHLKSLIVLHYLTQVYFQPLIFFSNFTHFSSGRFKLIIFLY</sequence>
<proteinExistence type="predicted"/>
<keyword evidence="1" id="KW-1133">Transmembrane helix</keyword>
<name>A0A2P5F7A9_TREOI</name>
<keyword evidence="3" id="KW-1185">Reference proteome</keyword>